<evidence type="ECO:0000313" key="5">
    <source>
        <dbReference type="Proteomes" id="UP001050691"/>
    </source>
</evidence>
<dbReference type="GO" id="GO:0045943">
    <property type="term" value="P:positive regulation of transcription by RNA polymerase I"/>
    <property type="evidence" value="ECO:0007669"/>
    <property type="project" value="TreeGrafter"/>
</dbReference>
<dbReference type="InterPro" id="IPR056473">
    <property type="entry name" value="HEAT_Utp10/HEAT1"/>
</dbReference>
<organism evidence="4 5">
    <name type="scientific">Clathrus columnatus</name>
    <dbReference type="NCBI Taxonomy" id="1419009"/>
    <lineage>
        <taxon>Eukaryota</taxon>
        <taxon>Fungi</taxon>
        <taxon>Dikarya</taxon>
        <taxon>Basidiomycota</taxon>
        <taxon>Agaricomycotina</taxon>
        <taxon>Agaricomycetes</taxon>
        <taxon>Phallomycetidae</taxon>
        <taxon>Phallales</taxon>
        <taxon>Clathraceae</taxon>
        <taxon>Clathrus</taxon>
    </lineage>
</organism>
<dbReference type="InterPro" id="IPR016024">
    <property type="entry name" value="ARM-type_fold"/>
</dbReference>
<dbReference type="SUPFAM" id="SSF48371">
    <property type="entry name" value="ARM repeat"/>
    <property type="match status" value="2"/>
</dbReference>
<dbReference type="Pfam" id="PF23243">
    <property type="entry name" value="HEAT_HEATR1"/>
    <property type="match status" value="1"/>
</dbReference>
<keyword evidence="1" id="KW-0687">Ribonucleoprotein</keyword>
<feature type="domain" description="Utp10/HEAT1 HEAT-repeats" evidence="3">
    <location>
        <begin position="1325"/>
        <end position="1370"/>
    </location>
</feature>
<accession>A0AAV5A805</accession>
<evidence type="ECO:0000256" key="1">
    <source>
        <dbReference type="RuleBase" id="RU367065"/>
    </source>
</evidence>
<proteinExistence type="inferred from homology"/>
<protein>
    <recommendedName>
        <fullName evidence="1">U3 small nucleolar RNA-associated protein 10</fullName>
    </recommendedName>
</protein>
<dbReference type="InterPro" id="IPR022125">
    <property type="entry name" value="U3snoRNP10_N"/>
</dbReference>
<feature type="domain" description="U3 small nucleolar RNA-associated protein 10 N-terminal" evidence="2">
    <location>
        <begin position="245"/>
        <end position="348"/>
    </location>
</feature>
<evidence type="ECO:0000313" key="4">
    <source>
        <dbReference type="EMBL" id="GJJ09338.1"/>
    </source>
</evidence>
<comment type="subunit">
    <text evidence="1">Component of the ribosomal small subunit (SSU) processome.</text>
</comment>
<keyword evidence="1" id="KW-0539">Nucleus</keyword>
<reference evidence="4" key="1">
    <citation type="submission" date="2021-10" db="EMBL/GenBank/DDBJ databases">
        <title>De novo Genome Assembly of Clathrus columnatus (Basidiomycota, Fungi) Using Illumina and Nanopore Sequence Data.</title>
        <authorList>
            <person name="Ogiso-Tanaka E."/>
            <person name="Itagaki H."/>
            <person name="Hosoya T."/>
            <person name="Hosaka K."/>
        </authorList>
    </citation>
    <scope>NUCLEOTIDE SEQUENCE</scope>
    <source>
        <strain evidence="4">MO-923</strain>
    </source>
</reference>
<comment type="similarity">
    <text evidence="1">Belongs to the HEATR1/UTP10 family.</text>
</comment>
<sequence length="1964" mass="219621">MVSSLAAQLAQSSSLNASLYVDRSRRQYAQSYLFSERDANQHDFYSLHALGLNGLLKLKALNPLFEKYENTIFSESSRNADRTLQSESQNKDLNRILDDFLKQLGPYLMETPTSKALEWVIRRFRVTEFNVDALMALFLPYHETPHFTKLVSILHIKTDLWRFLIPLKGAAQSLPRVVLMNEMVKSVDLARFAFNLLPESLEGGWNHHALVGFTAGVAVEYLARQKHIKEDVLSFVLSVASRLYGPNTNQECVLVGYTIFATLSQRCRFNPEVLTALLTEMVKGQAHTHTTQFISFAVALLAPQDQLQDLADPIITKILALPDISPCLVNCLKWNGSDKLINALLPGLLRQINNPKVLESLDALLVSSLLPDIIIQTLIRGLLPLCDPVAVDTRAIQFLRMIYQNFPSIYSQIFSNVLNEIEELEMREKVGAITRLVTLPSFALDDIGHLMLSSRLEGTNNRQHAVRELIDRLKDKDLETDIRKDIRLALCDRIFDDETSVLEILYGSPSAVLPIFEDMSFITSVAKVLASSEVSRGVMRLHFNFIAGPFYEKHNEYGGPIFENIFLPFVLFTKPRQKTAQLAWDTLKDSPFASYELLLGCKDIILKHVIREDTRIDDMASINLDICSRIAENILSSTSFPGHLDMLFRLICHTDAHTRSIAFLIARFLLNLLSGHHQIEMARRLFITMDIKSLSSLQDLVSGKANLQEIITDAALSKAVVSKPNSNTTLHRLQLAILALIPVLKRPPDITIDWLSPETSTSTDKRGVAFATLMQDVYKLVNTSTGYHLSTMLLKALFVNLREEALLLLVGVWSGVLLRGLNHNSNSEHLVQTGLSHTLAFLRAQIEDTSSPQDFQTVVPALLIALHADIKSIRSAAMDCIAAITQSTKCASASSVYAVDTVYGEKTSENLQYLEWSDFGRFMTSLESYHSHCVNDKDYLSIVSQDILQSKRSDSRKDASYKEKVLCYLLSHVMTWEDLDARVILLGMLRNISHEVKLQMLVPALRVIVFENQLQLFGSTQGSGFQYWQLLLSAYDLKAVPELSDPSSNIRDLFIKLVTASFKDDSLPPTIPKSILSCLSGNLFDRLPLDLQQECCIILVESAATVSALKPLIKENCGSLFKEPNLIVSLLSHFQPINKDVQQRASKRVKVTDDTRNASPNFLTVLAEILVAHSVPGSPELLSCALDTLAAICHGQSLQSDAHYTIQLFMTIIETMVSSISDVTKLAPNTLKMDILVELLRISDNPQTFNQALLIMASIARLTPEFVIQNVMPIFTFMGSNVFHRDDSYSFRVVQRTIDSIVPVVVDSLKKKHTEKLDLLKASSDFLRVFTDAATHVPRHRRTQFFIHLIEILGRDDFLLPVCLLLIEKSHRVVRQKASEVVTTLSLPLAIVQAQSEGPPFEIIHQLLGEAAKLHAEFIPNEFTSTTETPFHVPKDETTTKMQINTIVIFVDALLEQSVRTGATVDSASINESVVLLLGFANAQTSDSNIPQYLDVSRISVKALNHLLGVISVSEFVSSISVILEAKNPLAEVGALDLLASRLTNVAPKTRSDVAPIIVNIIDRICWIIEKGEDIMSMKAALAALQAVAQSAVDQEIPSLTKALPLTLKAANRINQLTAVVLKCIMPLSIRIGPRVLPAFRDVVKFCSDLLRDAPKITDEKEKHSLIHDAQANLINLLTAIPQFWTIDDLKKLILLMLESSADTLTLRKIMVKRVSSKQVLTALLRVWSSSIPNPSKEIFFDLVKRTMRNSERPVVHENLRDIFKMFLEAFEDLQVVKKGLVTPYMDVVLNPSLELLDSLQTKLNLSLELWTALIELFDASLVFDESAFWRVEKLNQLGSSLVKQLAVVPSFPISYQAGSAQILQTCLNNLFSIMEDDLSLKKLHVDILMQTRSEDSGVKLFTLQTLISLWESQGEKLIGFLTDILTFIVECAEDEDDEVAKAARSLKRAVEKRAGNLDVLMGK</sequence>
<comment type="caution">
    <text evidence="4">The sequence shown here is derived from an EMBL/GenBank/DDBJ whole genome shotgun (WGS) entry which is preliminary data.</text>
</comment>
<dbReference type="PANTHER" id="PTHR13457">
    <property type="entry name" value="BAP28"/>
    <property type="match status" value="1"/>
</dbReference>
<dbReference type="Proteomes" id="UP001050691">
    <property type="component" value="Unassembled WGS sequence"/>
</dbReference>
<name>A0AAV5A805_9AGAM</name>
<comment type="subcellular location">
    <subcellularLocation>
        <location evidence="1">Nucleus</location>
        <location evidence="1">Nucleolus</location>
    </subcellularLocation>
</comment>
<dbReference type="GO" id="GO:0030686">
    <property type="term" value="C:90S preribosome"/>
    <property type="evidence" value="ECO:0007669"/>
    <property type="project" value="TreeGrafter"/>
</dbReference>
<dbReference type="PANTHER" id="PTHR13457:SF1">
    <property type="entry name" value="HEAT REPEAT-CONTAINING PROTEIN 1"/>
    <property type="match status" value="1"/>
</dbReference>
<dbReference type="EMBL" id="BPWL01000004">
    <property type="protein sequence ID" value="GJJ09338.1"/>
    <property type="molecule type" value="Genomic_DNA"/>
</dbReference>
<dbReference type="GO" id="GO:0034455">
    <property type="term" value="C:t-UTP complex"/>
    <property type="evidence" value="ECO:0007669"/>
    <property type="project" value="TreeGrafter"/>
</dbReference>
<evidence type="ECO:0000259" key="3">
    <source>
        <dbReference type="Pfam" id="PF23243"/>
    </source>
</evidence>
<dbReference type="Pfam" id="PF12397">
    <property type="entry name" value="U3snoRNP10"/>
    <property type="match status" value="1"/>
</dbReference>
<dbReference type="GO" id="GO:0000462">
    <property type="term" value="P:maturation of SSU-rRNA from tricistronic rRNA transcript (SSU-rRNA, 5.8S rRNA, LSU-rRNA)"/>
    <property type="evidence" value="ECO:0007669"/>
    <property type="project" value="TreeGrafter"/>
</dbReference>
<gene>
    <name evidence="4" type="ORF">Clacol_003560</name>
</gene>
<dbReference type="GO" id="GO:0030515">
    <property type="term" value="F:snoRNA binding"/>
    <property type="evidence" value="ECO:0007669"/>
    <property type="project" value="TreeGrafter"/>
</dbReference>
<evidence type="ECO:0000259" key="2">
    <source>
        <dbReference type="Pfam" id="PF12397"/>
    </source>
</evidence>
<comment type="function">
    <text evidence="1">Involved in nucleolar processing of pre-18S ribosomal RNA.</text>
</comment>
<keyword evidence="1" id="KW-0690">Ribosome biogenesis</keyword>
<dbReference type="GO" id="GO:0032040">
    <property type="term" value="C:small-subunit processome"/>
    <property type="evidence" value="ECO:0007669"/>
    <property type="project" value="TreeGrafter"/>
</dbReference>
<dbReference type="InterPro" id="IPR040191">
    <property type="entry name" value="UTP10"/>
</dbReference>
<keyword evidence="5" id="KW-1185">Reference proteome</keyword>
<keyword evidence="1" id="KW-0698">rRNA processing</keyword>